<comment type="caution">
    <text evidence="1">The sequence shown here is derived from an EMBL/GenBank/DDBJ whole genome shotgun (WGS) entry which is preliminary data.</text>
</comment>
<keyword evidence="2" id="KW-1185">Reference proteome</keyword>
<dbReference type="AlphaFoldDB" id="A0AAW9S234"/>
<evidence type="ECO:0000313" key="1">
    <source>
        <dbReference type="EMBL" id="MEN7549250.1"/>
    </source>
</evidence>
<proteinExistence type="predicted"/>
<sequence>MNIEVVCINDKNRPNEVPLSRWIKEGKTYHIVEITKLNAQKGIYGCKLEEINNDDLFPYQYFRLDRFAVTMNEELFEKILEEIDISEAEEILQPNPQPPSKHS</sequence>
<organism evidence="1 2">
    <name type="scientific">Rapidithrix thailandica</name>
    <dbReference type="NCBI Taxonomy" id="413964"/>
    <lineage>
        <taxon>Bacteria</taxon>
        <taxon>Pseudomonadati</taxon>
        <taxon>Bacteroidota</taxon>
        <taxon>Cytophagia</taxon>
        <taxon>Cytophagales</taxon>
        <taxon>Flammeovirgaceae</taxon>
        <taxon>Rapidithrix</taxon>
    </lineage>
</organism>
<dbReference type="RefSeq" id="WP_346822026.1">
    <property type="nucleotide sequence ID" value="NZ_JBDKWZ010000008.1"/>
</dbReference>
<dbReference type="Proteomes" id="UP001403385">
    <property type="component" value="Unassembled WGS sequence"/>
</dbReference>
<name>A0AAW9S234_9BACT</name>
<gene>
    <name evidence="1" type="ORF">AAG747_15100</name>
</gene>
<protein>
    <submittedName>
        <fullName evidence="1">Uncharacterized protein</fullName>
    </submittedName>
</protein>
<accession>A0AAW9S234</accession>
<reference evidence="1 2" key="1">
    <citation type="submission" date="2024-04" db="EMBL/GenBank/DDBJ databases">
        <title>Novel genus in family Flammeovirgaceae.</title>
        <authorList>
            <person name="Nguyen T.H."/>
            <person name="Vuong T.Q."/>
            <person name="Le H."/>
            <person name="Kim S.-G."/>
        </authorList>
    </citation>
    <scope>NUCLEOTIDE SEQUENCE [LARGE SCALE GENOMIC DNA]</scope>
    <source>
        <strain evidence="1 2">JCM 23209</strain>
    </source>
</reference>
<dbReference type="EMBL" id="JBDKWZ010000008">
    <property type="protein sequence ID" value="MEN7549250.1"/>
    <property type="molecule type" value="Genomic_DNA"/>
</dbReference>
<evidence type="ECO:0000313" key="2">
    <source>
        <dbReference type="Proteomes" id="UP001403385"/>
    </source>
</evidence>